<accession>A0A9P1M284</accession>
<reference evidence="1" key="1">
    <citation type="submission" date="2022-10" db="EMBL/GenBank/DDBJ databases">
        <authorList>
            <person name="Chen Y."/>
            <person name="Dougan E. K."/>
            <person name="Chan C."/>
            <person name="Rhodes N."/>
            <person name="Thang M."/>
        </authorList>
    </citation>
    <scope>NUCLEOTIDE SEQUENCE</scope>
</reference>
<organism evidence="1">
    <name type="scientific">Cladocopium goreaui</name>
    <dbReference type="NCBI Taxonomy" id="2562237"/>
    <lineage>
        <taxon>Eukaryota</taxon>
        <taxon>Sar</taxon>
        <taxon>Alveolata</taxon>
        <taxon>Dinophyceae</taxon>
        <taxon>Suessiales</taxon>
        <taxon>Symbiodiniaceae</taxon>
        <taxon>Cladocopium</taxon>
    </lineage>
</organism>
<evidence type="ECO:0000313" key="2">
    <source>
        <dbReference type="EMBL" id="CAL1172641.1"/>
    </source>
</evidence>
<evidence type="ECO:0000313" key="1">
    <source>
        <dbReference type="EMBL" id="CAI4019266.1"/>
    </source>
</evidence>
<comment type="caution">
    <text evidence="1">The sequence shown here is derived from an EMBL/GenBank/DDBJ whole genome shotgun (WGS) entry which is preliminary data.</text>
</comment>
<feature type="non-terminal residue" evidence="1">
    <location>
        <position position="164"/>
    </location>
</feature>
<dbReference type="Proteomes" id="UP001152797">
    <property type="component" value="Unassembled WGS sequence"/>
</dbReference>
<dbReference type="AlphaFoldDB" id="A0A9P1M284"/>
<sequence>HTGQRQGLRNDRQAKRLHSEPDSWVSPLCKKLVVQDLLTGLRRMLGGDEALAEWLKCSNSERRKRPRVEPALCLENKEKPANGRRASAQFPSYAWLKEMLTSEDYGAARKEFHSGEPFCHWWRKQTIQFENDECGVDGFKVDLLSDIFTSNSTEFAIPLCRDAS</sequence>
<protein>
    <submittedName>
        <fullName evidence="1">Uncharacterized protein</fullName>
    </submittedName>
</protein>
<dbReference type="EMBL" id="CAMXCT020006740">
    <property type="protein sequence ID" value="CAL1172641.1"/>
    <property type="molecule type" value="Genomic_DNA"/>
</dbReference>
<reference evidence="2" key="2">
    <citation type="submission" date="2024-04" db="EMBL/GenBank/DDBJ databases">
        <authorList>
            <person name="Chen Y."/>
            <person name="Shah S."/>
            <person name="Dougan E. K."/>
            <person name="Thang M."/>
            <person name="Chan C."/>
        </authorList>
    </citation>
    <scope>NUCLEOTIDE SEQUENCE [LARGE SCALE GENOMIC DNA]</scope>
</reference>
<proteinExistence type="predicted"/>
<dbReference type="EMBL" id="CAMXCT010006740">
    <property type="protein sequence ID" value="CAI4019266.1"/>
    <property type="molecule type" value="Genomic_DNA"/>
</dbReference>
<keyword evidence="3" id="KW-1185">Reference proteome</keyword>
<name>A0A9P1M284_9DINO</name>
<dbReference type="OrthoDB" id="10554404at2759"/>
<evidence type="ECO:0000313" key="3">
    <source>
        <dbReference type="Proteomes" id="UP001152797"/>
    </source>
</evidence>
<gene>
    <name evidence="1" type="ORF">C1SCF055_LOCUS43779</name>
</gene>
<dbReference type="EMBL" id="CAMXCT030006740">
    <property type="protein sequence ID" value="CAL4806578.1"/>
    <property type="molecule type" value="Genomic_DNA"/>
</dbReference>